<evidence type="ECO:0000313" key="2">
    <source>
        <dbReference type="Proteomes" id="UP000298264"/>
    </source>
</evidence>
<name>A0A4R9LMB8_9LEPT</name>
<dbReference type="EMBL" id="RQHV01000050">
    <property type="protein sequence ID" value="TGN09691.1"/>
    <property type="molecule type" value="Genomic_DNA"/>
</dbReference>
<sequence length="86" mass="9613">MEDVHSLGWSKDGALFVYRTFSNSNAITSHSNLTVKVVDIVSDNILGYFLNPKRDRIAILIKESRGEPYLPDYFIVGCSLGSGFKK</sequence>
<proteinExistence type="predicted"/>
<dbReference type="Proteomes" id="UP000298264">
    <property type="component" value="Unassembled WGS sequence"/>
</dbReference>
<evidence type="ECO:0000313" key="1">
    <source>
        <dbReference type="EMBL" id="TGN09691.1"/>
    </source>
</evidence>
<comment type="caution">
    <text evidence="1">The sequence shown here is derived from an EMBL/GenBank/DDBJ whole genome shotgun (WGS) entry which is preliminary data.</text>
</comment>
<dbReference type="AlphaFoldDB" id="A0A4R9LMB8"/>
<dbReference type="OrthoDB" id="9858094at2"/>
<protein>
    <submittedName>
        <fullName evidence="1">Uncharacterized protein</fullName>
    </submittedName>
</protein>
<reference evidence="1" key="1">
    <citation type="journal article" date="2019" name="PLoS Negl. Trop. Dis.">
        <title>Revisiting the worldwide diversity of Leptospira species in the environment.</title>
        <authorList>
            <person name="Vincent A.T."/>
            <person name="Schiettekatte O."/>
            <person name="Bourhy P."/>
            <person name="Veyrier F.J."/>
            <person name="Picardeau M."/>
        </authorList>
    </citation>
    <scope>NUCLEOTIDE SEQUENCE [LARGE SCALE GENOMIC DNA]</scope>
    <source>
        <strain evidence="1">201400974</strain>
    </source>
</reference>
<gene>
    <name evidence="1" type="ORF">EHS11_11425</name>
</gene>
<accession>A0A4R9LMB8</accession>
<keyword evidence="2" id="KW-1185">Reference proteome</keyword>
<organism evidence="1 2">
    <name type="scientific">Leptospira ilyithenensis</name>
    <dbReference type="NCBI Taxonomy" id="2484901"/>
    <lineage>
        <taxon>Bacteria</taxon>
        <taxon>Pseudomonadati</taxon>
        <taxon>Spirochaetota</taxon>
        <taxon>Spirochaetia</taxon>
        <taxon>Leptospirales</taxon>
        <taxon>Leptospiraceae</taxon>
        <taxon>Leptospira</taxon>
    </lineage>
</organism>